<sequence length="346" mass="37006">MNSNKRKIRVLVVDDSIVFRETLVRQIARDSIIEVVATASDPYMARDKILELEPDVMTLDVEMPRMSGIEFLKKLIPQYPIPVVVVSAVSGSVFDALNAGAVDFVTKPDSLGARGVEAFISELIVKIKIASTAKVAVSKKNVSRVSVNSRIGLVKQNGMIAIGASTGGTEAIATVIKDFPANMPGTVIVQHMPPIFTAMYAARLNSLCAVEVREAKNGDMILPGLVLIAPGDYHMRIKPIHNNYMVECVKGEKVNGHCPAVDVLFHSVAEHAGSKAIGVVLTGMGNDGASGLLAIRKAQGRTLGQDEGSSVVYGMPKAAFTIGAVQTQVPLNLMSRKIYALVDSRQ</sequence>
<dbReference type="PANTHER" id="PTHR42872:SF6">
    <property type="entry name" value="PROTEIN-GLUTAMATE METHYLESTERASE_PROTEIN-GLUTAMINE GLUTAMINASE"/>
    <property type="match status" value="1"/>
</dbReference>
<dbReference type="NCBIfam" id="NF001965">
    <property type="entry name" value="PRK00742.1"/>
    <property type="match status" value="1"/>
</dbReference>
<dbReference type="STRING" id="1192197.JBW_00405"/>
<dbReference type="HAMAP" id="MF_00099">
    <property type="entry name" value="CheB_chemtxs"/>
    <property type="match status" value="1"/>
</dbReference>
<feature type="active site" evidence="5 6">
    <location>
        <position position="165"/>
    </location>
</feature>
<evidence type="ECO:0000256" key="5">
    <source>
        <dbReference type="HAMAP-Rule" id="MF_00099"/>
    </source>
</evidence>
<comment type="subcellular location">
    <subcellularLocation>
        <location evidence="5">Cytoplasm</location>
    </subcellularLocation>
</comment>
<dbReference type="GO" id="GO:0008984">
    <property type="term" value="F:protein-glutamate methylesterase activity"/>
    <property type="evidence" value="ECO:0007669"/>
    <property type="project" value="UniProtKB-UniRule"/>
</dbReference>
<evidence type="ECO:0000256" key="1">
    <source>
        <dbReference type="ARBA" id="ARBA00022490"/>
    </source>
</evidence>
<accession>I9NN51</accession>
<feature type="active site" evidence="5 6">
    <location>
        <position position="287"/>
    </location>
</feature>
<dbReference type="EC" id="3.5.1.44" evidence="5"/>
<comment type="similarity">
    <text evidence="5">Belongs to the CheB family.</text>
</comment>
<dbReference type="PROSITE" id="PS50110">
    <property type="entry name" value="RESPONSE_REGULATORY"/>
    <property type="match status" value="1"/>
</dbReference>
<dbReference type="PANTHER" id="PTHR42872">
    <property type="entry name" value="PROTEIN-GLUTAMATE METHYLESTERASE/PROTEIN-GLUTAMINE GLUTAMINASE"/>
    <property type="match status" value="1"/>
</dbReference>
<dbReference type="InterPro" id="IPR035909">
    <property type="entry name" value="CheB_C"/>
</dbReference>
<comment type="catalytic activity">
    <reaction evidence="4 5">
        <text>[protein]-L-glutamate 5-O-methyl ester + H2O = L-glutamyl-[protein] + methanol + H(+)</text>
        <dbReference type="Rhea" id="RHEA:23236"/>
        <dbReference type="Rhea" id="RHEA-COMP:10208"/>
        <dbReference type="Rhea" id="RHEA-COMP:10311"/>
        <dbReference type="ChEBI" id="CHEBI:15377"/>
        <dbReference type="ChEBI" id="CHEBI:15378"/>
        <dbReference type="ChEBI" id="CHEBI:17790"/>
        <dbReference type="ChEBI" id="CHEBI:29973"/>
        <dbReference type="ChEBI" id="CHEBI:82795"/>
        <dbReference type="EC" id="3.1.1.61"/>
    </reaction>
</comment>
<dbReference type="EMBL" id="CP010978">
    <property type="protein sequence ID" value="AJQ25757.1"/>
    <property type="molecule type" value="Genomic_DNA"/>
</dbReference>
<dbReference type="Pfam" id="PF01339">
    <property type="entry name" value="CheB_methylest"/>
    <property type="match status" value="1"/>
</dbReference>
<dbReference type="EC" id="3.1.1.61" evidence="5"/>
<evidence type="ECO:0000256" key="7">
    <source>
        <dbReference type="PROSITE-ProRule" id="PRU00169"/>
    </source>
</evidence>
<dbReference type="RefSeq" id="WP_007958570.1">
    <property type="nucleotide sequence ID" value="NZ_CP010978.1"/>
</dbReference>
<evidence type="ECO:0000259" key="8">
    <source>
        <dbReference type="PROSITE" id="PS50110"/>
    </source>
</evidence>
<feature type="domain" description="CheB-type methylesterase" evidence="9">
    <location>
        <begin position="153"/>
        <end position="345"/>
    </location>
</feature>
<dbReference type="PROSITE" id="PS50122">
    <property type="entry name" value="CHEB"/>
    <property type="match status" value="1"/>
</dbReference>
<dbReference type="Pfam" id="PF00072">
    <property type="entry name" value="Response_reg"/>
    <property type="match status" value="1"/>
</dbReference>
<dbReference type="GO" id="GO:0050568">
    <property type="term" value="F:protein-glutamine glutaminase activity"/>
    <property type="evidence" value="ECO:0007669"/>
    <property type="project" value="UniProtKB-UniRule"/>
</dbReference>
<keyword evidence="2 5" id="KW-0145">Chemotaxis</keyword>
<dbReference type="GO" id="GO:0000156">
    <property type="term" value="F:phosphorelay response regulator activity"/>
    <property type="evidence" value="ECO:0007669"/>
    <property type="project" value="InterPro"/>
</dbReference>
<evidence type="ECO:0000313" key="11">
    <source>
        <dbReference type="Proteomes" id="UP000005361"/>
    </source>
</evidence>
<comment type="function">
    <text evidence="5">Involved in chemotaxis. Part of a chemotaxis signal transduction system that modulates chemotaxis in response to various stimuli. Catalyzes the demethylation of specific methylglutamate residues introduced into the chemoreceptors (methyl-accepting chemotaxis proteins or MCP) by CheR. Also mediates the irreversible deamidation of specific glutamine residues to glutamic acid.</text>
</comment>
<dbReference type="PIRSF" id="PIRSF000876">
    <property type="entry name" value="RR_chemtxs_CheB"/>
    <property type="match status" value="1"/>
</dbReference>
<dbReference type="KEGG" id="pft:JBW_00405"/>
<dbReference type="Gene3D" id="3.40.50.180">
    <property type="entry name" value="Methylesterase CheB, C-terminal domain"/>
    <property type="match status" value="1"/>
</dbReference>
<dbReference type="InterPro" id="IPR011006">
    <property type="entry name" value="CheY-like_superfamily"/>
</dbReference>
<keyword evidence="3 5" id="KW-0378">Hydrolase</keyword>
<reference evidence="11" key="2">
    <citation type="submission" date="2015-02" db="EMBL/GenBank/DDBJ databases">
        <title>Complete Genome Sequence of Pelosinus fermentans JBW45.</title>
        <authorList>
            <person name="De Leon K.B."/>
            <person name="Utturkar S.M."/>
            <person name="Camilleri L.B."/>
            <person name="Arkin A.P."/>
            <person name="Fields M.W."/>
            <person name="Brown S.D."/>
            <person name="Wall J.D."/>
        </authorList>
    </citation>
    <scope>NUCLEOTIDE SEQUENCE [LARGE SCALE GENOMIC DNA]</scope>
    <source>
        <strain evidence="11">JBW45</strain>
    </source>
</reference>
<comment type="PTM">
    <text evidence="5">Phosphorylated by CheA. Phosphorylation of the N-terminal regulatory domain activates the methylesterase activity.</text>
</comment>
<evidence type="ECO:0000259" key="9">
    <source>
        <dbReference type="PROSITE" id="PS50122"/>
    </source>
</evidence>
<evidence type="ECO:0000313" key="10">
    <source>
        <dbReference type="EMBL" id="AJQ25757.1"/>
    </source>
</evidence>
<feature type="domain" description="Response regulatory" evidence="8">
    <location>
        <begin position="9"/>
        <end position="122"/>
    </location>
</feature>
<dbReference type="InterPro" id="IPR008248">
    <property type="entry name" value="CheB-like"/>
</dbReference>
<protein>
    <recommendedName>
        <fullName evidence="5">Protein-glutamate methylesterase/protein-glutamine glutaminase</fullName>
        <ecNumber evidence="5">3.1.1.61</ecNumber>
        <ecNumber evidence="5">3.5.1.44</ecNumber>
    </recommendedName>
</protein>
<evidence type="ECO:0000256" key="2">
    <source>
        <dbReference type="ARBA" id="ARBA00022500"/>
    </source>
</evidence>
<dbReference type="HOGENOM" id="CLU_000445_51_0_9"/>
<evidence type="ECO:0000256" key="3">
    <source>
        <dbReference type="ARBA" id="ARBA00022801"/>
    </source>
</evidence>
<reference evidence="10 11" key="1">
    <citation type="journal article" date="2015" name="Genome Announc.">
        <title>Complete Genome Sequence of Pelosinus fermentans JBW45, a Member of a Remarkably Competitive Group of Negativicutes in the Firmicutes Phylum.</title>
        <authorList>
            <person name="De Leon K.B."/>
            <person name="Utturkar S.M."/>
            <person name="Camilleri L.B."/>
            <person name="Elias D.A."/>
            <person name="Arkin A.P."/>
            <person name="Fields M.W."/>
            <person name="Brown S.D."/>
            <person name="Wall J.D."/>
        </authorList>
    </citation>
    <scope>NUCLEOTIDE SEQUENCE [LARGE SCALE GENOMIC DNA]</scope>
    <source>
        <strain evidence="10 11">JBW45</strain>
    </source>
</reference>
<dbReference type="CDD" id="cd17541">
    <property type="entry name" value="REC_CheB-like"/>
    <property type="match status" value="1"/>
</dbReference>
<dbReference type="AlphaFoldDB" id="I9NN51"/>
<comment type="domain">
    <text evidence="5">Contains a C-terminal catalytic domain, and an N-terminal region which modulates catalytic activity.</text>
</comment>
<evidence type="ECO:0000256" key="4">
    <source>
        <dbReference type="ARBA" id="ARBA00048267"/>
    </source>
</evidence>
<dbReference type="InterPro" id="IPR001789">
    <property type="entry name" value="Sig_transdc_resp-reg_receiver"/>
</dbReference>
<keyword evidence="5 7" id="KW-0597">Phosphoprotein</keyword>
<dbReference type="GO" id="GO:0006935">
    <property type="term" value="P:chemotaxis"/>
    <property type="evidence" value="ECO:0007669"/>
    <property type="project" value="UniProtKB-UniRule"/>
</dbReference>
<dbReference type="InterPro" id="IPR000673">
    <property type="entry name" value="Sig_transdc_resp-reg_Me-estase"/>
</dbReference>
<dbReference type="SUPFAM" id="SSF52738">
    <property type="entry name" value="Methylesterase CheB, C-terminal domain"/>
    <property type="match status" value="1"/>
</dbReference>
<dbReference type="GO" id="GO:0005737">
    <property type="term" value="C:cytoplasm"/>
    <property type="evidence" value="ECO:0007669"/>
    <property type="project" value="UniProtKB-SubCell"/>
</dbReference>
<proteinExistence type="inferred from homology"/>
<gene>
    <name evidence="5" type="primary">cheB</name>
    <name evidence="10" type="ORF">JBW_00405</name>
</gene>
<dbReference type="SMART" id="SM00448">
    <property type="entry name" value="REC"/>
    <property type="match status" value="1"/>
</dbReference>
<dbReference type="CDD" id="cd16432">
    <property type="entry name" value="CheB_Rec"/>
    <property type="match status" value="1"/>
</dbReference>
<name>I9NN51_9FIRM</name>
<dbReference type="Proteomes" id="UP000005361">
    <property type="component" value="Chromosome"/>
</dbReference>
<feature type="active site" evidence="5 6">
    <location>
        <position position="191"/>
    </location>
</feature>
<feature type="modified residue" description="4-aspartylphosphate" evidence="5 7">
    <location>
        <position position="60"/>
    </location>
</feature>
<dbReference type="SUPFAM" id="SSF52172">
    <property type="entry name" value="CheY-like"/>
    <property type="match status" value="1"/>
</dbReference>
<dbReference type="Gene3D" id="3.40.50.2300">
    <property type="match status" value="1"/>
</dbReference>
<evidence type="ECO:0000256" key="6">
    <source>
        <dbReference type="PROSITE-ProRule" id="PRU00050"/>
    </source>
</evidence>
<keyword evidence="1 5" id="KW-0963">Cytoplasm</keyword>
<dbReference type="OrthoDB" id="9793421at2"/>
<dbReference type="NCBIfam" id="NF009206">
    <property type="entry name" value="PRK12555.1"/>
    <property type="match status" value="1"/>
</dbReference>
<comment type="catalytic activity">
    <reaction evidence="5">
        <text>L-glutaminyl-[protein] + H2O = L-glutamyl-[protein] + NH4(+)</text>
        <dbReference type="Rhea" id="RHEA:16441"/>
        <dbReference type="Rhea" id="RHEA-COMP:10207"/>
        <dbReference type="Rhea" id="RHEA-COMP:10208"/>
        <dbReference type="ChEBI" id="CHEBI:15377"/>
        <dbReference type="ChEBI" id="CHEBI:28938"/>
        <dbReference type="ChEBI" id="CHEBI:29973"/>
        <dbReference type="ChEBI" id="CHEBI:30011"/>
        <dbReference type="EC" id="3.5.1.44"/>
    </reaction>
</comment>
<organism evidence="10 11">
    <name type="scientific">Pelosinus fermentans JBW45</name>
    <dbReference type="NCBI Taxonomy" id="1192197"/>
    <lineage>
        <taxon>Bacteria</taxon>
        <taxon>Bacillati</taxon>
        <taxon>Bacillota</taxon>
        <taxon>Negativicutes</taxon>
        <taxon>Selenomonadales</taxon>
        <taxon>Sporomusaceae</taxon>
        <taxon>Pelosinus</taxon>
    </lineage>
</organism>